<dbReference type="Gene3D" id="3.40.190.10">
    <property type="entry name" value="Periplasmic binding protein-like II"/>
    <property type="match status" value="1"/>
</dbReference>
<evidence type="ECO:0000313" key="2">
    <source>
        <dbReference type="Proteomes" id="UP001315686"/>
    </source>
</evidence>
<sequence>MYQPPHCEAAHDRLWSDIRARLGRGPAALNRSTDLWRIWTAPDLLLSQTCGLPIAMGLHEQVRLVGAPDYAIPGCKPGEYRSHIMVRKSDPRQTLAAFDGAALAFNSADSQSGWGSAVTTAAAAGIRLRPALETGAHVASAHAVAEGRADIAFIDVHTWRLIGKGSVMETLHAIGQSAPTPATPYITAKANDPAPIAAAMAGAIAAISPADRAILHLQGIAQIPLSAYLALPIPPAP</sequence>
<keyword evidence="2" id="KW-1185">Reference proteome</keyword>
<proteinExistence type="predicted"/>
<name>A0AAP2CRN2_9RHOB</name>
<evidence type="ECO:0000313" key="1">
    <source>
        <dbReference type="EMBL" id="MBT0957321.1"/>
    </source>
</evidence>
<dbReference type="PANTHER" id="PTHR35841">
    <property type="entry name" value="PHOSPHONATES-BINDING PERIPLASMIC PROTEIN"/>
    <property type="match status" value="1"/>
</dbReference>
<comment type="caution">
    <text evidence="1">The sequence shown here is derived from an EMBL/GenBank/DDBJ whole genome shotgun (WGS) entry which is preliminary data.</text>
</comment>
<dbReference type="SUPFAM" id="SSF53850">
    <property type="entry name" value="Periplasmic binding protein-like II"/>
    <property type="match status" value="1"/>
</dbReference>
<protein>
    <submittedName>
        <fullName evidence="1">PhnD/SsuA/transferrin family substrate-binding protein</fullName>
    </submittedName>
</protein>
<dbReference type="AlphaFoldDB" id="A0AAP2CRN2"/>
<dbReference type="EMBL" id="JADQAZ010000001">
    <property type="protein sequence ID" value="MBT0957321.1"/>
    <property type="molecule type" value="Genomic_DNA"/>
</dbReference>
<dbReference type="PANTHER" id="PTHR35841:SF1">
    <property type="entry name" value="PHOSPHONATES-BINDING PERIPLASMIC PROTEIN"/>
    <property type="match status" value="1"/>
</dbReference>
<organism evidence="1 2">
    <name type="scientific">Harenicola maris</name>
    <dbReference type="NCBI Taxonomy" id="2841044"/>
    <lineage>
        <taxon>Bacteria</taxon>
        <taxon>Pseudomonadati</taxon>
        <taxon>Pseudomonadota</taxon>
        <taxon>Alphaproteobacteria</taxon>
        <taxon>Rhodobacterales</taxon>
        <taxon>Paracoccaceae</taxon>
        <taxon>Harenicola</taxon>
    </lineage>
</organism>
<gene>
    <name evidence="1" type="ORF">IV417_07985</name>
</gene>
<reference evidence="1 2" key="1">
    <citation type="journal article" date="2021" name="Arch. Microbiol.">
        <title>Harenicola maris gen. nov., sp. nov. isolated from the Sea of Japan shallow sediments.</title>
        <authorList>
            <person name="Romanenko L.A."/>
            <person name="Kurilenko V.V."/>
            <person name="Chernysheva N.Y."/>
            <person name="Tekutyeva L.A."/>
            <person name="Velansky P.V."/>
            <person name="Svetashev V.I."/>
            <person name="Isaeva M.P."/>
        </authorList>
    </citation>
    <scope>NUCLEOTIDE SEQUENCE [LARGE SCALE GENOMIC DNA]</scope>
    <source>
        <strain evidence="1 2">KMM 3653</strain>
    </source>
</reference>
<dbReference type="Pfam" id="PF12974">
    <property type="entry name" value="Phosphonate-bd"/>
    <property type="match status" value="1"/>
</dbReference>
<dbReference type="Proteomes" id="UP001315686">
    <property type="component" value="Unassembled WGS sequence"/>
</dbReference>
<accession>A0AAP2CRN2</accession>